<comment type="caution">
    <text evidence="1">The sequence shown here is derived from an EMBL/GenBank/DDBJ whole genome shotgun (WGS) entry which is preliminary data.</text>
</comment>
<dbReference type="Proteomes" id="UP000317243">
    <property type="component" value="Unassembled WGS sequence"/>
</dbReference>
<accession>A0A5C5VMW7</accession>
<evidence type="ECO:0000313" key="2">
    <source>
        <dbReference type="Proteomes" id="UP000317243"/>
    </source>
</evidence>
<reference evidence="1 2" key="1">
    <citation type="submission" date="2019-02" db="EMBL/GenBank/DDBJ databases">
        <title>Deep-cultivation of Planctomycetes and their phenomic and genomic characterization uncovers novel biology.</title>
        <authorList>
            <person name="Wiegand S."/>
            <person name="Jogler M."/>
            <person name="Boedeker C."/>
            <person name="Pinto D."/>
            <person name="Vollmers J."/>
            <person name="Rivas-Marin E."/>
            <person name="Kohn T."/>
            <person name="Peeters S.H."/>
            <person name="Heuer A."/>
            <person name="Rast P."/>
            <person name="Oberbeckmann S."/>
            <person name="Bunk B."/>
            <person name="Jeske O."/>
            <person name="Meyerdierks A."/>
            <person name="Storesund J.E."/>
            <person name="Kallscheuer N."/>
            <person name="Luecker S."/>
            <person name="Lage O.M."/>
            <person name="Pohl T."/>
            <person name="Merkel B.J."/>
            <person name="Hornburger P."/>
            <person name="Mueller R.-W."/>
            <person name="Bruemmer F."/>
            <person name="Labrenz M."/>
            <person name="Spormann A.M."/>
            <person name="Op Den Camp H."/>
            <person name="Overmann J."/>
            <person name="Amann R."/>
            <person name="Jetten M.S.M."/>
            <person name="Mascher T."/>
            <person name="Medema M.H."/>
            <person name="Devos D.P."/>
            <person name="Kaster A.-K."/>
            <person name="Ovreas L."/>
            <person name="Rohde M."/>
            <person name="Galperin M.Y."/>
            <person name="Jogler C."/>
        </authorList>
    </citation>
    <scope>NUCLEOTIDE SEQUENCE [LARGE SCALE GENOMIC DNA]</scope>
    <source>
        <strain evidence="1 2">KOR42</strain>
    </source>
</reference>
<keyword evidence="2" id="KW-1185">Reference proteome</keyword>
<protein>
    <recommendedName>
        <fullName evidence="3">Tetratricopeptide repeat protein</fullName>
    </recommendedName>
</protein>
<dbReference type="AlphaFoldDB" id="A0A5C5VMW7"/>
<evidence type="ECO:0008006" key="3">
    <source>
        <dbReference type="Google" id="ProtNLM"/>
    </source>
</evidence>
<gene>
    <name evidence="1" type="ORF">KOR42_50840</name>
</gene>
<dbReference type="EMBL" id="SIHI01000062">
    <property type="protein sequence ID" value="TWT39878.1"/>
    <property type="molecule type" value="Genomic_DNA"/>
</dbReference>
<proteinExistence type="predicted"/>
<organism evidence="1 2">
    <name type="scientific">Thalassoglobus neptunius</name>
    <dbReference type="NCBI Taxonomy" id="1938619"/>
    <lineage>
        <taxon>Bacteria</taxon>
        <taxon>Pseudomonadati</taxon>
        <taxon>Planctomycetota</taxon>
        <taxon>Planctomycetia</taxon>
        <taxon>Planctomycetales</taxon>
        <taxon>Planctomycetaceae</taxon>
        <taxon>Thalassoglobus</taxon>
    </lineage>
</organism>
<name>A0A5C5VMW7_9PLAN</name>
<evidence type="ECO:0000313" key="1">
    <source>
        <dbReference type="EMBL" id="TWT39878.1"/>
    </source>
</evidence>
<sequence>MLPSSPDPNNNLGLVMDSMGRLSEAINSYELAQPFFAGSPLLNRQHEGLLNNALGVDDEFFNMKLRDRMRIFPHVDFSVFHRPSNISVIQSPVISTGVHCKVENRWSCPPIVVQDVPVACRL</sequence>